<proteinExistence type="predicted"/>
<accession>A0A1R0GZS6</accession>
<organism evidence="1 2">
    <name type="scientific">Smittium mucronatum</name>
    <dbReference type="NCBI Taxonomy" id="133383"/>
    <lineage>
        <taxon>Eukaryota</taxon>
        <taxon>Fungi</taxon>
        <taxon>Fungi incertae sedis</taxon>
        <taxon>Zoopagomycota</taxon>
        <taxon>Kickxellomycotina</taxon>
        <taxon>Harpellomycetes</taxon>
        <taxon>Harpellales</taxon>
        <taxon>Legeriomycetaceae</taxon>
        <taxon>Smittium</taxon>
    </lineage>
</organism>
<evidence type="ECO:0000313" key="2">
    <source>
        <dbReference type="Proteomes" id="UP000187455"/>
    </source>
</evidence>
<sequence>MNHTGGLLYENEILNRYHKDIKGIYKYRYKRNQSFVSNELLLGAVNKDIHNKPKDSHQITSQIDSQNLEISLPTFKEIASTGLINISNNYSENNGIDQEPENISFNEMGRHVKSDTHPNMYNNSQLKFYSKHSRVAEKIKEKKDFRLSIDFLTENEKE</sequence>
<keyword evidence="2" id="KW-1185">Reference proteome</keyword>
<evidence type="ECO:0000313" key="1">
    <source>
        <dbReference type="EMBL" id="OLY82404.1"/>
    </source>
</evidence>
<comment type="caution">
    <text evidence="1">The sequence shown here is derived from an EMBL/GenBank/DDBJ whole genome shotgun (WGS) entry which is preliminary data.</text>
</comment>
<dbReference type="Proteomes" id="UP000187455">
    <property type="component" value="Unassembled WGS sequence"/>
</dbReference>
<name>A0A1R0GZS6_9FUNG</name>
<gene>
    <name evidence="1" type="ORF">AYI68_g3476</name>
</gene>
<reference evidence="1 2" key="1">
    <citation type="journal article" date="2016" name="Mol. Biol. Evol.">
        <title>Genome-Wide Survey of Gut Fungi (Harpellales) Reveals the First Horizontally Transferred Ubiquitin Gene from a Mosquito Host.</title>
        <authorList>
            <person name="Wang Y."/>
            <person name="White M.M."/>
            <person name="Kvist S."/>
            <person name="Moncalvo J.M."/>
        </authorList>
    </citation>
    <scope>NUCLEOTIDE SEQUENCE [LARGE SCALE GENOMIC DNA]</scope>
    <source>
        <strain evidence="1 2">ALG-7-W6</strain>
    </source>
</reference>
<dbReference type="EMBL" id="LSSL01001564">
    <property type="protein sequence ID" value="OLY82404.1"/>
    <property type="molecule type" value="Genomic_DNA"/>
</dbReference>
<protein>
    <submittedName>
        <fullName evidence="1">Uncharacterized protein</fullName>
    </submittedName>
</protein>
<dbReference type="AlphaFoldDB" id="A0A1R0GZS6"/>